<evidence type="ECO:0000256" key="1">
    <source>
        <dbReference type="SAM" id="Coils"/>
    </source>
</evidence>
<dbReference type="RefSeq" id="WP_011586007.1">
    <property type="nucleotide sequence ID" value="NC_008255.1"/>
</dbReference>
<gene>
    <name evidence="3" type="primary">ydhJ</name>
    <name evidence="3" type="ordered locus">CHU_2645</name>
</gene>
<feature type="domain" description="Multidrug resistance protein MdtA-like barrel-sandwich hybrid" evidence="2">
    <location>
        <begin position="50"/>
        <end position="213"/>
    </location>
</feature>
<dbReference type="Gene3D" id="1.10.287.470">
    <property type="entry name" value="Helix hairpin bin"/>
    <property type="match status" value="1"/>
</dbReference>
<organism evidence="3 4">
    <name type="scientific">Cytophaga hutchinsonii (strain ATCC 33406 / DSM 1761 / CIP 103989 / NBRC 15051 / NCIMB 9469 / D465)</name>
    <dbReference type="NCBI Taxonomy" id="269798"/>
    <lineage>
        <taxon>Bacteria</taxon>
        <taxon>Pseudomonadati</taxon>
        <taxon>Bacteroidota</taxon>
        <taxon>Cytophagia</taxon>
        <taxon>Cytophagales</taxon>
        <taxon>Cytophagaceae</taxon>
        <taxon>Cytophaga</taxon>
    </lineage>
</organism>
<reference evidence="3 4" key="1">
    <citation type="journal article" date="2007" name="Appl. Environ. Microbiol.">
        <title>Genome sequence of the cellulolytic gliding bacterium Cytophaga hutchinsonii.</title>
        <authorList>
            <person name="Xie G."/>
            <person name="Bruce D.C."/>
            <person name="Challacombe J.F."/>
            <person name="Chertkov O."/>
            <person name="Detter J.C."/>
            <person name="Gilna P."/>
            <person name="Han C.S."/>
            <person name="Lucas S."/>
            <person name="Misra M."/>
            <person name="Myers G.L."/>
            <person name="Richardson P."/>
            <person name="Tapia R."/>
            <person name="Thayer N."/>
            <person name="Thompson L.S."/>
            <person name="Brettin T.S."/>
            <person name="Henrissat B."/>
            <person name="Wilson D.B."/>
            <person name="McBride M.J."/>
        </authorList>
    </citation>
    <scope>NUCLEOTIDE SEQUENCE [LARGE SCALE GENOMIC DNA]</scope>
    <source>
        <strain evidence="4">ATCC 33406 / DSM 1761 / CIP 103989 / NBRC 15051 / NCIMB 9469 / D465</strain>
    </source>
</reference>
<evidence type="ECO:0000313" key="3">
    <source>
        <dbReference type="EMBL" id="ABG59897.1"/>
    </source>
</evidence>
<dbReference type="EMBL" id="CP000383">
    <property type="protein sequence ID" value="ABG59897.1"/>
    <property type="molecule type" value="Genomic_DNA"/>
</dbReference>
<protein>
    <submittedName>
        <fullName evidence="3">Possible membrane protein</fullName>
    </submittedName>
</protein>
<dbReference type="PANTHER" id="PTHR30469:SF15">
    <property type="entry name" value="HLYD FAMILY OF SECRETION PROTEINS"/>
    <property type="match status" value="1"/>
</dbReference>
<keyword evidence="4" id="KW-1185">Reference proteome</keyword>
<accession>A0A6N4STV4</accession>
<feature type="coiled-coil region" evidence="1">
    <location>
        <begin position="104"/>
        <end position="183"/>
    </location>
</feature>
<dbReference type="Pfam" id="PF25917">
    <property type="entry name" value="BSH_RND"/>
    <property type="match status" value="1"/>
</dbReference>
<dbReference type="InterPro" id="IPR058625">
    <property type="entry name" value="MdtA-like_BSH"/>
</dbReference>
<dbReference type="SUPFAM" id="SSF111369">
    <property type="entry name" value="HlyD-like secretion proteins"/>
    <property type="match status" value="1"/>
</dbReference>
<dbReference type="OrthoDB" id="1325080at2"/>
<dbReference type="KEGG" id="chu:CHU_2645"/>
<dbReference type="PROSITE" id="PS51257">
    <property type="entry name" value="PROKAR_LIPOPROTEIN"/>
    <property type="match status" value="1"/>
</dbReference>
<dbReference type="GO" id="GO:1990281">
    <property type="term" value="C:efflux pump complex"/>
    <property type="evidence" value="ECO:0007669"/>
    <property type="project" value="TreeGrafter"/>
</dbReference>
<name>A0A6N4STV4_CYTH3</name>
<dbReference type="Proteomes" id="UP000001822">
    <property type="component" value="Chromosome"/>
</dbReference>
<dbReference type="GO" id="GO:0015562">
    <property type="term" value="F:efflux transmembrane transporter activity"/>
    <property type="evidence" value="ECO:0007669"/>
    <property type="project" value="TreeGrafter"/>
</dbReference>
<proteinExistence type="predicted"/>
<dbReference type="PANTHER" id="PTHR30469">
    <property type="entry name" value="MULTIDRUG RESISTANCE PROTEIN MDTA"/>
    <property type="match status" value="1"/>
</dbReference>
<dbReference type="Gene3D" id="2.40.50.100">
    <property type="match status" value="1"/>
</dbReference>
<dbReference type="Gene3D" id="2.40.30.170">
    <property type="match status" value="1"/>
</dbReference>
<evidence type="ECO:0000313" key="4">
    <source>
        <dbReference type="Proteomes" id="UP000001822"/>
    </source>
</evidence>
<evidence type="ECO:0000259" key="2">
    <source>
        <dbReference type="Pfam" id="PF25917"/>
    </source>
</evidence>
<dbReference type="AlphaFoldDB" id="A0A6N4STV4"/>
<sequence>MIHKITVVGLALTVFACGADKKEAAQLNKIDSITIKEVTGIANVEPLQRILTLTPETNGIIKKINIEINQKVQKGDILFVLDNETELAQLHQSESKLATQLSVIEKNKAALKTAETNLSNAKTNISRSKNLFESNAITKKQWEDEQLNFETKNLQAASAQADLQQAQKRLAELKSDVEYYQTILSKKTIKAPLNGTILSVDTKLGSNVATSTALSDFAPDGPVMAITEIDELFADKIKVGQPAYVRAQGDSIVLARGKVILAAPYLRKKSLFSDKADNLEDRRVREVRVQLDSTETLLIGSRVECIIELK</sequence>
<keyword evidence="1" id="KW-0175">Coiled coil</keyword>